<evidence type="ECO:0000256" key="6">
    <source>
        <dbReference type="ARBA" id="ARBA00022989"/>
    </source>
</evidence>
<comment type="similarity">
    <text evidence="2">Belongs to the amino acid-polyamine-organocation (APC) superfamily. Spore germination protein (SGP) (TC 2.A.3.9) family.</text>
</comment>
<gene>
    <name evidence="9" type="ORF">EJC50_05750</name>
</gene>
<feature type="transmembrane region" description="Helical" evidence="8">
    <location>
        <begin position="279"/>
        <end position="301"/>
    </location>
</feature>
<evidence type="ECO:0000256" key="2">
    <source>
        <dbReference type="ARBA" id="ARBA00007998"/>
    </source>
</evidence>
<keyword evidence="10" id="KW-1185">Reference proteome</keyword>
<dbReference type="KEGG" id="palb:EJC50_05750"/>
<keyword evidence="7 8" id="KW-0472">Membrane</keyword>
<feature type="transmembrane region" description="Helical" evidence="8">
    <location>
        <begin position="229"/>
        <end position="249"/>
    </location>
</feature>
<evidence type="ECO:0000256" key="4">
    <source>
        <dbReference type="ARBA" id="ARBA00022544"/>
    </source>
</evidence>
<evidence type="ECO:0000256" key="3">
    <source>
        <dbReference type="ARBA" id="ARBA00022448"/>
    </source>
</evidence>
<dbReference type="InterPro" id="IPR004761">
    <property type="entry name" value="Spore_GerAB"/>
</dbReference>
<evidence type="ECO:0000313" key="9">
    <source>
        <dbReference type="EMBL" id="AZN39223.1"/>
    </source>
</evidence>
<dbReference type="Gene3D" id="1.20.1740.10">
    <property type="entry name" value="Amino acid/polyamine transporter I"/>
    <property type="match status" value="1"/>
</dbReference>
<name>A0A3S9A0C9_9BACL</name>
<feature type="transmembrane region" description="Helical" evidence="8">
    <location>
        <begin position="93"/>
        <end position="114"/>
    </location>
</feature>
<feature type="transmembrane region" description="Helical" evidence="8">
    <location>
        <begin position="126"/>
        <end position="144"/>
    </location>
</feature>
<comment type="subcellular location">
    <subcellularLocation>
        <location evidence="1">Membrane</location>
        <topology evidence="1">Multi-pass membrane protein</topology>
    </subcellularLocation>
</comment>
<dbReference type="PANTHER" id="PTHR34975:SF2">
    <property type="entry name" value="SPORE GERMINATION PROTEIN A2"/>
    <property type="match status" value="1"/>
</dbReference>
<keyword evidence="4" id="KW-0309">Germination</keyword>
<evidence type="ECO:0000256" key="5">
    <source>
        <dbReference type="ARBA" id="ARBA00022692"/>
    </source>
</evidence>
<feature type="transmembrane region" description="Helical" evidence="8">
    <location>
        <begin position="20"/>
        <end position="37"/>
    </location>
</feature>
<dbReference type="Proteomes" id="UP000272528">
    <property type="component" value="Chromosome"/>
</dbReference>
<feature type="transmembrane region" description="Helical" evidence="8">
    <location>
        <begin position="196"/>
        <end position="217"/>
    </location>
</feature>
<reference evidence="10" key="1">
    <citation type="submission" date="2018-12" db="EMBL/GenBank/DDBJ databases">
        <title>Genome sequence of Peanibacillus sp.</title>
        <authorList>
            <person name="Subramani G."/>
            <person name="Srinivasan S."/>
            <person name="Kim M.K."/>
        </authorList>
    </citation>
    <scope>NUCLEOTIDE SEQUENCE [LARGE SCALE GENOMIC DNA]</scope>
    <source>
        <strain evidence="10">18JY67-1</strain>
    </source>
</reference>
<evidence type="ECO:0000256" key="7">
    <source>
        <dbReference type="ARBA" id="ARBA00023136"/>
    </source>
</evidence>
<feature type="transmembrane region" description="Helical" evidence="8">
    <location>
        <begin position="313"/>
        <end position="331"/>
    </location>
</feature>
<keyword evidence="5 8" id="KW-0812">Transmembrane</keyword>
<dbReference type="NCBIfam" id="TIGR00912">
    <property type="entry name" value="2A0309"/>
    <property type="match status" value="1"/>
</dbReference>
<accession>A0A3S9A0C9</accession>
<keyword evidence="6 8" id="KW-1133">Transmembrane helix</keyword>
<dbReference type="PANTHER" id="PTHR34975">
    <property type="entry name" value="SPORE GERMINATION PROTEIN A2"/>
    <property type="match status" value="1"/>
</dbReference>
<evidence type="ECO:0000256" key="8">
    <source>
        <dbReference type="SAM" id="Phobius"/>
    </source>
</evidence>
<feature type="transmembrane region" description="Helical" evidence="8">
    <location>
        <begin position="49"/>
        <end position="72"/>
    </location>
</feature>
<proteinExistence type="inferred from homology"/>
<keyword evidence="3" id="KW-0813">Transport</keyword>
<feature type="transmembrane region" description="Helical" evidence="8">
    <location>
        <begin position="343"/>
        <end position="366"/>
    </location>
</feature>
<feature type="transmembrane region" description="Helical" evidence="8">
    <location>
        <begin position="156"/>
        <end position="176"/>
    </location>
</feature>
<dbReference type="AlphaFoldDB" id="A0A3S9A0C9"/>
<evidence type="ECO:0000256" key="1">
    <source>
        <dbReference type="ARBA" id="ARBA00004141"/>
    </source>
</evidence>
<sequence length="373" mass="42277">MSIWLEEGVNKLVKLTRIQLFWIVATIEIVMAVWLRISPAIAQAKQDAWLSIFIGGLMGLVITFFVVHLSMLHPNESLAEFSQKLLGRWLGRLAIWPYLTAWFILAGDVLRTFADFVHLILLDSTPVWVIMLMMLALMIYMTLVGGISGIARFCEIAGPVTIAALIVSFLLNLGNIEWHYMKPFYADSGWQAIVKASYPSASFFGESLMLLVIVSYLEKPKKAMATSLLSVAVTILFVIAASVMCLLVFGPNVSAKLRFPYFMLVRTIDIFNFIQNLDIFVIFIWVFGVFAKLSFYLFLTCSEMARSTRIKDWRKLVWFSAPMIFVIAAIIPNEDSIELLQKLWRLIVIPVCAIGVPLILWIVTLVKKEPRHA</sequence>
<dbReference type="GO" id="GO:0009847">
    <property type="term" value="P:spore germination"/>
    <property type="evidence" value="ECO:0007669"/>
    <property type="project" value="InterPro"/>
</dbReference>
<dbReference type="RefSeq" id="WP_126013529.1">
    <property type="nucleotide sequence ID" value="NZ_CP034437.1"/>
</dbReference>
<dbReference type="GO" id="GO:0016020">
    <property type="term" value="C:membrane"/>
    <property type="evidence" value="ECO:0007669"/>
    <property type="project" value="UniProtKB-SubCell"/>
</dbReference>
<organism evidence="9 10">
    <name type="scientific">Paenibacillus albus</name>
    <dbReference type="NCBI Taxonomy" id="2495582"/>
    <lineage>
        <taxon>Bacteria</taxon>
        <taxon>Bacillati</taxon>
        <taxon>Bacillota</taxon>
        <taxon>Bacilli</taxon>
        <taxon>Bacillales</taxon>
        <taxon>Paenibacillaceae</taxon>
        <taxon>Paenibacillus</taxon>
    </lineage>
</organism>
<evidence type="ECO:0000313" key="10">
    <source>
        <dbReference type="Proteomes" id="UP000272528"/>
    </source>
</evidence>
<dbReference type="Pfam" id="PF03845">
    <property type="entry name" value="Spore_permease"/>
    <property type="match status" value="1"/>
</dbReference>
<dbReference type="OrthoDB" id="2078716at2"/>
<dbReference type="EMBL" id="CP034437">
    <property type="protein sequence ID" value="AZN39223.1"/>
    <property type="molecule type" value="Genomic_DNA"/>
</dbReference>
<protein>
    <submittedName>
        <fullName evidence="9">Uncharacterized protein</fullName>
    </submittedName>
</protein>